<evidence type="ECO:0000313" key="1">
    <source>
        <dbReference type="EMBL" id="WVZ89447.1"/>
    </source>
</evidence>
<dbReference type="EMBL" id="CP144752">
    <property type="protein sequence ID" value="WVZ89447.1"/>
    <property type="molecule type" value="Genomic_DNA"/>
</dbReference>
<reference evidence="1 2" key="1">
    <citation type="submission" date="2024-02" db="EMBL/GenBank/DDBJ databases">
        <title>High-quality chromosome-scale genome assembly of Pensacola bahiagrass (Paspalum notatum Flugge var. saurae).</title>
        <authorList>
            <person name="Vega J.M."/>
            <person name="Podio M."/>
            <person name="Orjuela J."/>
            <person name="Siena L.A."/>
            <person name="Pessino S.C."/>
            <person name="Combes M.C."/>
            <person name="Mariac C."/>
            <person name="Albertini E."/>
            <person name="Pupilli F."/>
            <person name="Ortiz J.P.A."/>
            <person name="Leblanc O."/>
        </authorList>
    </citation>
    <scope>NUCLEOTIDE SEQUENCE [LARGE SCALE GENOMIC DNA]</scope>
    <source>
        <strain evidence="1">R1</strain>
        <tissue evidence="1">Leaf</tissue>
    </source>
</reference>
<evidence type="ECO:0000313" key="2">
    <source>
        <dbReference type="Proteomes" id="UP001341281"/>
    </source>
</evidence>
<name>A0AAQ3UG98_PASNO</name>
<gene>
    <name evidence="1" type="ORF">U9M48_035854</name>
</gene>
<sequence length="101" mass="10880">MDETRFSSGDLGGSLTVYHIPWLCSNIISLGQLDERGCVLIDNGVLRILDCEQKLVAKVSRSRNRLYVLQLKIARPVPTGKARGGSVVLARGGSATLALTL</sequence>
<dbReference type="AlphaFoldDB" id="A0AAQ3UG98"/>
<organism evidence="1 2">
    <name type="scientific">Paspalum notatum var. saurae</name>
    <dbReference type="NCBI Taxonomy" id="547442"/>
    <lineage>
        <taxon>Eukaryota</taxon>
        <taxon>Viridiplantae</taxon>
        <taxon>Streptophyta</taxon>
        <taxon>Embryophyta</taxon>
        <taxon>Tracheophyta</taxon>
        <taxon>Spermatophyta</taxon>
        <taxon>Magnoliopsida</taxon>
        <taxon>Liliopsida</taxon>
        <taxon>Poales</taxon>
        <taxon>Poaceae</taxon>
        <taxon>PACMAD clade</taxon>
        <taxon>Panicoideae</taxon>
        <taxon>Andropogonodae</taxon>
        <taxon>Paspaleae</taxon>
        <taxon>Paspalinae</taxon>
        <taxon>Paspalum</taxon>
    </lineage>
</organism>
<proteinExistence type="predicted"/>
<keyword evidence="2" id="KW-1185">Reference proteome</keyword>
<protein>
    <submittedName>
        <fullName evidence="1">Uncharacterized protein</fullName>
    </submittedName>
</protein>
<dbReference type="Proteomes" id="UP001341281">
    <property type="component" value="Chromosome 08"/>
</dbReference>
<accession>A0AAQ3UG98</accession>